<protein>
    <submittedName>
        <fullName evidence="5">SAM domain-containing protein</fullName>
    </submittedName>
</protein>
<evidence type="ECO:0000256" key="1">
    <source>
        <dbReference type="ARBA" id="ARBA00004496"/>
    </source>
</evidence>
<feature type="region of interest" description="Disordered" evidence="3">
    <location>
        <begin position="467"/>
        <end position="494"/>
    </location>
</feature>
<feature type="compositionally biased region" description="Low complexity" evidence="3">
    <location>
        <begin position="467"/>
        <end position="485"/>
    </location>
</feature>
<dbReference type="GO" id="GO:0000289">
    <property type="term" value="P:nuclear-transcribed mRNA poly(A) tail shortening"/>
    <property type="evidence" value="ECO:0007669"/>
    <property type="project" value="TreeGrafter"/>
</dbReference>
<dbReference type="PANTHER" id="PTHR12515:SF5">
    <property type="entry name" value="PROTEIN SMAUG"/>
    <property type="match status" value="1"/>
</dbReference>
<name>A0A162I3U9_9EURO</name>
<dbReference type="VEuPathDB" id="FungiDB:AAP_05074"/>
<organism evidence="5 6">
    <name type="scientific">Ascosphaera apis ARSEF 7405</name>
    <dbReference type="NCBI Taxonomy" id="392613"/>
    <lineage>
        <taxon>Eukaryota</taxon>
        <taxon>Fungi</taxon>
        <taxon>Dikarya</taxon>
        <taxon>Ascomycota</taxon>
        <taxon>Pezizomycotina</taxon>
        <taxon>Eurotiomycetes</taxon>
        <taxon>Eurotiomycetidae</taxon>
        <taxon>Onygenales</taxon>
        <taxon>Ascosphaeraceae</taxon>
        <taxon>Ascosphaera</taxon>
    </lineage>
</organism>
<evidence type="ECO:0000256" key="2">
    <source>
        <dbReference type="ARBA" id="ARBA00022490"/>
    </source>
</evidence>
<dbReference type="GO" id="GO:0003729">
    <property type="term" value="F:mRNA binding"/>
    <property type="evidence" value="ECO:0007669"/>
    <property type="project" value="TreeGrafter"/>
</dbReference>
<proteinExistence type="predicted"/>
<dbReference type="GO" id="GO:0000932">
    <property type="term" value="C:P-body"/>
    <property type="evidence" value="ECO:0007669"/>
    <property type="project" value="TreeGrafter"/>
</dbReference>
<dbReference type="InterPro" id="IPR057327">
    <property type="entry name" value="Vts1_dom"/>
</dbReference>
<dbReference type="AlphaFoldDB" id="A0A162I3U9"/>
<feature type="compositionally biased region" description="Polar residues" evidence="3">
    <location>
        <begin position="340"/>
        <end position="351"/>
    </location>
</feature>
<feature type="compositionally biased region" description="Basic and acidic residues" evidence="3">
    <location>
        <begin position="599"/>
        <end position="610"/>
    </location>
</feature>
<feature type="region of interest" description="Disordered" evidence="3">
    <location>
        <begin position="300"/>
        <end position="430"/>
    </location>
</feature>
<comment type="subcellular location">
    <subcellularLocation>
        <location evidence="1">Cytoplasm</location>
    </subcellularLocation>
</comment>
<feature type="compositionally biased region" description="Low complexity" evidence="3">
    <location>
        <begin position="382"/>
        <end position="411"/>
    </location>
</feature>
<feature type="compositionally biased region" description="Low complexity" evidence="3">
    <location>
        <begin position="10"/>
        <end position="42"/>
    </location>
</feature>
<feature type="compositionally biased region" description="Low complexity" evidence="3">
    <location>
        <begin position="301"/>
        <end position="319"/>
    </location>
</feature>
<dbReference type="OrthoDB" id="2155283at2759"/>
<keyword evidence="2" id="KW-0963">Cytoplasm</keyword>
<keyword evidence="6" id="KW-1185">Reference proteome</keyword>
<feature type="region of interest" description="Disordered" evidence="3">
    <location>
        <begin position="221"/>
        <end position="278"/>
    </location>
</feature>
<feature type="compositionally biased region" description="Low complexity" evidence="3">
    <location>
        <begin position="221"/>
        <end position="239"/>
    </location>
</feature>
<comment type="caution">
    <text evidence="5">The sequence shown here is derived from an EMBL/GenBank/DDBJ whole genome shotgun (WGS) entry which is preliminary data.</text>
</comment>
<evidence type="ECO:0000259" key="4">
    <source>
        <dbReference type="Pfam" id="PF25479"/>
    </source>
</evidence>
<dbReference type="Proteomes" id="UP000242877">
    <property type="component" value="Unassembled WGS sequence"/>
</dbReference>
<dbReference type="PANTHER" id="PTHR12515">
    <property type="entry name" value="STERILE ALPHA MOTIF DOMAIN CONTAINING PROTEIN 4-RELATED"/>
    <property type="match status" value="1"/>
</dbReference>
<feature type="compositionally biased region" description="Basic residues" evidence="3">
    <location>
        <begin position="550"/>
        <end position="559"/>
    </location>
</feature>
<gene>
    <name evidence="5" type="ORF">AAP_05074</name>
</gene>
<dbReference type="Pfam" id="PF25479">
    <property type="entry name" value="Vts1"/>
    <property type="match status" value="1"/>
</dbReference>
<feature type="region of interest" description="Disordered" evidence="3">
    <location>
        <begin position="1"/>
        <end position="62"/>
    </location>
</feature>
<feature type="compositionally biased region" description="Low complexity" evidence="3">
    <location>
        <begin position="246"/>
        <end position="269"/>
    </location>
</feature>
<feature type="compositionally biased region" description="Polar residues" evidence="3">
    <location>
        <begin position="50"/>
        <end position="62"/>
    </location>
</feature>
<reference evidence="5 6" key="1">
    <citation type="journal article" date="2016" name="Genome Biol. Evol.">
        <title>Divergent and convergent evolution of fungal pathogenicity.</title>
        <authorList>
            <person name="Shang Y."/>
            <person name="Xiao G."/>
            <person name="Zheng P."/>
            <person name="Cen K."/>
            <person name="Zhan S."/>
            <person name="Wang C."/>
        </authorList>
    </citation>
    <scope>NUCLEOTIDE SEQUENCE [LARGE SCALE GENOMIC DNA]</scope>
    <source>
        <strain evidence="5 6">ARSEF 7405</strain>
    </source>
</reference>
<feature type="domain" description="RNA-binding protein vts1-like alpha-helical" evidence="4">
    <location>
        <begin position="145"/>
        <end position="188"/>
    </location>
</feature>
<accession>A0A162I3U9</accession>
<evidence type="ECO:0000313" key="6">
    <source>
        <dbReference type="Proteomes" id="UP000242877"/>
    </source>
</evidence>
<sequence length="610" mass="66139">MASHIIGDRTSTPDSTSKSTTLRPPSTSTSTSTSTSRGLSTSHQIRASADMSSLTAPLSARTTRPRSEIFYRNTPQHLLVAASSSSTAAATATATTTAADEAAAAAADDDDRATQQWLDDIEQYQTLLEEMAAATLDHGFKGELSSIEQWFRILSEAERTAALYSLLQQTTQVQIRFFIAVLQQMARSNPVSGILLSPAGGFGESDPMSNRLNEAMSNLHIDNIDNNNNNNARNSLVNRPPLSPGAATTTTTTNTSTTTTATANNTTNNKQRNSGLDSSTINAMFPEAAAVIAKKKAEFSQQQTQTQTQQQTQAQGQMTSNSPNRNSSAFEQRNPLVTPVISTLGSKDSPMSQPPASPWRRTPDPLPLSMSLSQGQHHHQQQHQQQPPIARPKSSSSQQQQPMLNQFPQSQSHTHTSPNLRSPHDDENIRNTTITVPDLSTETASLLSPYNIGASWASMTNTPMMSSFSQAQAQSQAQTQGQAQQVPSPGPSQADMVANATAMKLAALSTVNGRFALDDARKYRRARSNDGQGVHTPHNHLQHNGGNNNYHHHHHHQQQHHQINNTITDPTTPLGFMQHTPQPLTPSVYSQLTNQSSSAKEHPNECSDVF</sequence>
<dbReference type="EMBL" id="AZGZ01000027">
    <property type="protein sequence ID" value="KZZ88253.1"/>
    <property type="molecule type" value="Genomic_DNA"/>
</dbReference>
<feature type="compositionally biased region" description="Polar residues" evidence="3">
    <location>
        <begin position="320"/>
        <end position="331"/>
    </location>
</feature>
<feature type="compositionally biased region" description="Polar residues" evidence="3">
    <location>
        <begin position="579"/>
        <end position="598"/>
    </location>
</feature>
<dbReference type="InterPro" id="IPR050897">
    <property type="entry name" value="SMAUG/VTS1_RNA-bind"/>
</dbReference>
<evidence type="ECO:0000313" key="5">
    <source>
        <dbReference type="EMBL" id="KZZ88253.1"/>
    </source>
</evidence>
<feature type="region of interest" description="Disordered" evidence="3">
    <location>
        <begin position="526"/>
        <end position="610"/>
    </location>
</feature>
<evidence type="ECO:0000256" key="3">
    <source>
        <dbReference type="SAM" id="MobiDB-lite"/>
    </source>
</evidence>